<sequence length="444" mass="47108">MVRARIALVLGLALGSVLGLGAAPLAAQAAPRVGYKVEGTCDGWPRLPIDTAAGMCAGLVLGPVPGAFADRQLRLPRTLVQLDEQTWLVADLADWTRPRGVIWKLTAAPGQTVQLQPLLTGLSLPHGLAIGPDGLAYVGEMSRIFRFDPRAPDPAATVQDVITGLPDNKLHDNRHPLSQFVFAADGALLVNVGAPSDQCLDANGARVGTDRCDQSEGQEATAGIRRYARLAPGRWEPTFTMLARGLRNSVALAVHPSGTVLQAENSYDFDDRWSPFEEVNRIEAGRHYGWPYCQDLTTPTPGWAGAMDCASAAHTPPAALLPPHVAPLAMTWYQAAMFAGLKGKLLMSWHGYRSTGGRLVAFAVDAQGVPLTRSKATYPTYPSGSRPFGAGPAAQAQVLTPGWGRAEGVRPQGTPVGITVAADGAIWVADDKNASIIRFAVDRP</sequence>
<gene>
    <name evidence="3" type="ORF">J2800_001150</name>
</gene>
<dbReference type="InterPro" id="IPR011042">
    <property type="entry name" value="6-blade_b-propeller_TolB-like"/>
</dbReference>
<dbReference type="InterPro" id="IPR011041">
    <property type="entry name" value="Quinoprot_gluc/sorb_DH_b-prop"/>
</dbReference>
<feature type="domain" description="Glucose/Sorbosone dehydrogenase" evidence="2">
    <location>
        <begin position="171"/>
        <end position="348"/>
    </location>
</feature>
<accession>A0ABU1MW55</accession>
<keyword evidence="4" id="KW-1185">Reference proteome</keyword>
<evidence type="ECO:0000259" key="2">
    <source>
        <dbReference type="Pfam" id="PF07995"/>
    </source>
</evidence>
<dbReference type="EMBL" id="JAVDRL010000003">
    <property type="protein sequence ID" value="MDR6530414.1"/>
    <property type="molecule type" value="Genomic_DNA"/>
</dbReference>
<evidence type="ECO:0000313" key="3">
    <source>
        <dbReference type="EMBL" id="MDR6530414.1"/>
    </source>
</evidence>
<reference evidence="3 4" key="1">
    <citation type="submission" date="2023-07" db="EMBL/GenBank/DDBJ databases">
        <title>Sorghum-associated microbial communities from plants grown in Nebraska, USA.</title>
        <authorList>
            <person name="Schachtman D."/>
        </authorList>
    </citation>
    <scope>NUCLEOTIDE SEQUENCE [LARGE SCALE GENOMIC DNA]</scope>
    <source>
        <strain evidence="3 4">DS2154</strain>
    </source>
</reference>
<dbReference type="InterPro" id="IPR012938">
    <property type="entry name" value="Glc/Sorbosone_DH"/>
</dbReference>
<name>A0ABU1MW55_9CAUL</name>
<dbReference type="Pfam" id="PF07995">
    <property type="entry name" value="GSDH"/>
    <property type="match status" value="1"/>
</dbReference>
<dbReference type="RefSeq" id="WP_310029957.1">
    <property type="nucleotide sequence ID" value="NZ_JAVDRL010000003.1"/>
</dbReference>
<evidence type="ECO:0000313" key="4">
    <source>
        <dbReference type="Proteomes" id="UP001262754"/>
    </source>
</evidence>
<dbReference type="PANTHER" id="PTHR19328:SF53">
    <property type="entry name" value="MEMBRANE PROTEIN"/>
    <property type="match status" value="1"/>
</dbReference>
<feature type="chain" id="PRO_5045410151" evidence="1">
    <location>
        <begin position="30"/>
        <end position="444"/>
    </location>
</feature>
<protein>
    <submittedName>
        <fullName evidence="3">Glucose/arabinose dehydrogenase</fullName>
    </submittedName>
</protein>
<dbReference type="Gene3D" id="2.120.10.30">
    <property type="entry name" value="TolB, C-terminal domain"/>
    <property type="match status" value="1"/>
</dbReference>
<dbReference type="Proteomes" id="UP001262754">
    <property type="component" value="Unassembled WGS sequence"/>
</dbReference>
<proteinExistence type="predicted"/>
<feature type="signal peptide" evidence="1">
    <location>
        <begin position="1"/>
        <end position="29"/>
    </location>
</feature>
<comment type="caution">
    <text evidence="3">The sequence shown here is derived from an EMBL/GenBank/DDBJ whole genome shotgun (WGS) entry which is preliminary data.</text>
</comment>
<evidence type="ECO:0000256" key="1">
    <source>
        <dbReference type="SAM" id="SignalP"/>
    </source>
</evidence>
<keyword evidence="1" id="KW-0732">Signal</keyword>
<dbReference type="PANTHER" id="PTHR19328">
    <property type="entry name" value="HEDGEHOG-INTERACTING PROTEIN"/>
    <property type="match status" value="1"/>
</dbReference>
<organism evidence="3 4">
    <name type="scientific">Caulobacter rhizosphaerae</name>
    <dbReference type="NCBI Taxonomy" id="2010972"/>
    <lineage>
        <taxon>Bacteria</taxon>
        <taxon>Pseudomonadati</taxon>
        <taxon>Pseudomonadota</taxon>
        <taxon>Alphaproteobacteria</taxon>
        <taxon>Caulobacterales</taxon>
        <taxon>Caulobacteraceae</taxon>
        <taxon>Caulobacter</taxon>
    </lineage>
</organism>
<dbReference type="SUPFAM" id="SSF50952">
    <property type="entry name" value="Soluble quinoprotein glucose dehydrogenase"/>
    <property type="match status" value="1"/>
</dbReference>